<proteinExistence type="predicted"/>
<evidence type="ECO:0000313" key="3">
    <source>
        <dbReference type="EMBL" id="QNH96350.1"/>
    </source>
</evidence>
<keyword evidence="4" id="KW-1185">Reference proteome</keyword>
<dbReference type="RefSeq" id="WP_186276738.1">
    <property type="nucleotide sequence ID" value="NZ_CP046883.1"/>
</dbReference>
<feature type="chain" id="PRO_5028917355" description="LGFP repeat protein" evidence="2">
    <location>
        <begin position="32"/>
        <end position="196"/>
    </location>
</feature>
<dbReference type="Proteomes" id="UP000515275">
    <property type="component" value="Chromosome"/>
</dbReference>
<feature type="signal peptide" evidence="2">
    <location>
        <begin position="1"/>
        <end position="31"/>
    </location>
</feature>
<keyword evidence="2" id="KW-0732">Signal</keyword>
<sequence length="196" mass="19724">MAINVSNTRRAALALASGAALLLGAAACSDAKEAANDATSAAGSAANEATSAAGSAANEASSAANSAASEATSSNEAEGSEGKDKLPAEIQTLWDNEGGETGALGALKNVENNDKGTLATFDKGWVANSKEHGAVKLIGKIGETWVNGGGLDNKVGLPTAPEQGDTAQGWTQTFEHGTIKWARGENGEYTDTIDMK</sequence>
<evidence type="ECO:0000256" key="1">
    <source>
        <dbReference type="SAM" id="MobiDB-lite"/>
    </source>
</evidence>
<feature type="compositionally biased region" description="Low complexity" evidence="1">
    <location>
        <begin position="36"/>
        <end position="77"/>
    </location>
</feature>
<dbReference type="KEGG" id="cans:GP473_06455"/>
<gene>
    <name evidence="3" type="ORF">GP473_06455</name>
</gene>
<protein>
    <recommendedName>
        <fullName evidence="5">LGFP repeat protein</fullName>
    </recommendedName>
</protein>
<evidence type="ECO:0000256" key="2">
    <source>
        <dbReference type="SAM" id="SignalP"/>
    </source>
</evidence>
<feature type="region of interest" description="Disordered" evidence="1">
    <location>
        <begin position="36"/>
        <end position="85"/>
    </location>
</feature>
<reference evidence="3 4" key="1">
    <citation type="submission" date="2019-12" db="EMBL/GenBank/DDBJ databases">
        <title>Corynebacterium sp. nov., isolated from feces of the Anser Albifrons in China.</title>
        <authorList>
            <person name="Liu Q."/>
        </authorList>
    </citation>
    <scope>NUCLEOTIDE SEQUENCE [LARGE SCALE GENOMIC DNA]</scope>
    <source>
        <strain evidence="3 4">23H37-10</strain>
    </source>
</reference>
<dbReference type="EMBL" id="CP046883">
    <property type="protein sequence ID" value="QNH96350.1"/>
    <property type="molecule type" value="Genomic_DNA"/>
</dbReference>
<organism evidence="3 4">
    <name type="scientific">Corynebacterium anserum</name>
    <dbReference type="NCBI Taxonomy" id="2684406"/>
    <lineage>
        <taxon>Bacteria</taxon>
        <taxon>Bacillati</taxon>
        <taxon>Actinomycetota</taxon>
        <taxon>Actinomycetes</taxon>
        <taxon>Mycobacteriales</taxon>
        <taxon>Corynebacteriaceae</taxon>
        <taxon>Corynebacterium</taxon>
    </lineage>
</organism>
<name>A0A7G7YPD0_9CORY</name>
<evidence type="ECO:0008006" key="5">
    <source>
        <dbReference type="Google" id="ProtNLM"/>
    </source>
</evidence>
<dbReference type="AlphaFoldDB" id="A0A7G7YPD0"/>
<accession>A0A7G7YPD0</accession>
<evidence type="ECO:0000313" key="4">
    <source>
        <dbReference type="Proteomes" id="UP000515275"/>
    </source>
</evidence>